<dbReference type="STRING" id="283909.R7UGM6"/>
<evidence type="ECO:0000313" key="7">
    <source>
        <dbReference type="EMBL" id="ELU05380.1"/>
    </source>
</evidence>
<gene>
    <name evidence="7" type="ORF">CAPTEDRAFT_97775</name>
</gene>
<dbReference type="EnsemblMetazoa" id="CapteT97775">
    <property type="protein sequence ID" value="CapteP97775"/>
    <property type="gene ID" value="CapteG97775"/>
</dbReference>
<dbReference type="GO" id="GO:0008610">
    <property type="term" value="P:lipid biosynthetic process"/>
    <property type="evidence" value="ECO:0007669"/>
    <property type="project" value="InterPro"/>
</dbReference>
<organism evidence="7">
    <name type="scientific">Capitella teleta</name>
    <name type="common">Polychaete worm</name>
    <dbReference type="NCBI Taxonomy" id="283909"/>
    <lineage>
        <taxon>Eukaryota</taxon>
        <taxon>Metazoa</taxon>
        <taxon>Spiralia</taxon>
        <taxon>Lophotrochozoa</taxon>
        <taxon>Annelida</taxon>
        <taxon>Polychaeta</taxon>
        <taxon>Sedentaria</taxon>
        <taxon>Scolecida</taxon>
        <taxon>Capitellidae</taxon>
        <taxon>Capitella</taxon>
    </lineage>
</organism>
<comment type="subcellular location">
    <subcellularLocation>
        <location evidence="1">Membrane</location>
    </subcellularLocation>
</comment>
<name>R7UGM6_CAPTE</name>
<dbReference type="Proteomes" id="UP000014760">
    <property type="component" value="Unassembled WGS sequence"/>
</dbReference>
<reference evidence="9" key="1">
    <citation type="submission" date="2012-12" db="EMBL/GenBank/DDBJ databases">
        <authorList>
            <person name="Hellsten U."/>
            <person name="Grimwood J."/>
            <person name="Chapman J.A."/>
            <person name="Shapiro H."/>
            <person name="Aerts A."/>
            <person name="Otillar R.P."/>
            <person name="Terry A.Y."/>
            <person name="Boore J.L."/>
            <person name="Simakov O."/>
            <person name="Marletaz F."/>
            <person name="Cho S.-J."/>
            <person name="Edsinger-Gonzales E."/>
            <person name="Havlak P."/>
            <person name="Kuo D.-H."/>
            <person name="Larsson T."/>
            <person name="Lv J."/>
            <person name="Arendt D."/>
            <person name="Savage R."/>
            <person name="Osoegawa K."/>
            <person name="de Jong P."/>
            <person name="Lindberg D.R."/>
            <person name="Seaver E.C."/>
            <person name="Weisblat D.A."/>
            <person name="Putnam N.H."/>
            <person name="Grigoriev I.V."/>
            <person name="Rokhsar D.S."/>
        </authorList>
    </citation>
    <scope>NUCLEOTIDE SEQUENCE</scope>
    <source>
        <strain evidence="9">I ESC-2004</strain>
    </source>
</reference>
<evidence type="ECO:0000256" key="3">
    <source>
        <dbReference type="ARBA" id="ARBA00022989"/>
    </source>
</evidence>
<feature type="transmembrane region" description="Helical" evidence="5">
    <location>
        <begin position="52"/>
        <end position="73"/>
    </location>
</feature>
<feature type="non-terminal residue" evidence="7">
    <location>
        <position position="1"/>
    </location>
</feature>
<evidence type="ECO:0000256" key="4">
    <source>
        <dbReference type="ARBA" id="ARBA00023136"/>
    </source>
</evidence>
<keyword evidence="3 5" id="KW-1133">Transmembrane helix</keyword>
<dbReference type="EMBL" id="KB301566">
    <property type="protein sequence ID" value="ELU05380.1"/>
    <property type="molecule type" value="Genomic_DNA"/>
</dbReference>
<evidence type="ECO:0000256" key="1">
    <source>
        <dbReference type="ARBA" id="ARBA00004370"/>
    </source>
</evidence>
<dbReference type="EMBL" id="AMQN01007860">
    <property type="status" value="NOT_ANNOTATED_CDS"/>
    <property type="molecule type" value="Genomic_DNA"/>
</dbReference>
<dbReference type="AlphaFoldDB" id="R7UGM6"/>
<evidence type="ECO:0000256" key="2">
    <source>
        <dbReference type="ARBA" id="ARBA00022692"/>
    </source>
</evidence>
<dbReference type="OrthoDB" id="408954at2759"/>
<dbReference type="InterPro" id="IPR050307">
    <property type="entry name" value="Sterol_Desaturase_Related"/>
</dbReference>
<proteinExistence type="predicted"/>
<feature type="transmembrane region" description="Helical" evidence="5">
    <location>
        <begin position="135"/>
        <end position="154"/>
    </location>
</feature>
<protein>
    <recommendedName>
        <fullName evidence="6">Fatty acid hydroxylase domain-containing protein</fullName>
    </recommendedName>
</protein>
<keyword evidence="9" id="KW-1185">Reference proteome</keyword>
<evidence type="ECO:0000313" key="8">
    <source>
        <dbReference type="EnsemblMetazoa" id="CapteP97775"/>
    </source>
</evidence>
<feature type="transmembrane region" description="Helical" evidence="5">
    <location>
        <begin position="93"/>
        <end position="114"/>
    </location>
</feature>
<feature type="transmembrane region" description="Helical" evidence="5">
    <location>
        <begin position="6"/>
        <end position="31"/>
    </location>
</feature>
<evidence type="ECO:0000259" key="6">
    <source>
        <dbReference type="Pfam" id="PF04116"/>
    </source>
</evidence>
<reference evidence="7 9" key="2">
    <citation type="journal article" date="2013" name="Nature">
        <title>Insights into bilaterian evolution from three spiralian genomes.</title>
        <authorList>
            <person name="Simakov O."/>
            <person name="Marletaz F."/>
            <person name="Cho S.J."/>
            <person name="Edsinger-Gonzales E."/>
            <person name="Havlak P."/>
            <person name="Hellsten U."/>
            <person name="Kuo D.H."/>
            <person name="Larsson T."/>
            <person name="Lv J."/>
            <person name="Arendt D."/>
            <person name="Savage R."/>
            <person name="Osoegawa K."/>
            <person name="de Jong P."/>
            <person name="Grimwood J."/>
            <person name="Chapman J.A."/>
            <person name="Shapiro H."/>
            <person name="Aerts A."/>
            <person name="Otillar R.P."/>
            <person name="Terry A.Y."/>
            <person name="Boore J.L."/>
            <person name="Grigoriev I.V."/>
            <person name="Lindberg D.R."/>
            <person name="Seaver E.C."/>
            <person name="Weisblat D.A."/>
            <person name="Putnam N.H."/>
            <person name="Rokhsar D.S."/>
        </authorList>
    </citation>
    <scope>NUCLEOTIDE SEQUENCE</scope>
    <source>
        <strain evidence="7 9">I ESC-2004</strain>
    </source>
</reference>
<dbReference type="GO" id="GO:0016020">
    <property type="term" value="C:membrane"/>
    <property type="evidence" value="ECO:0007669"/>
    <property type="project" value="UniProtKB-SubCell"/>
</dbReference>
<accession>R7UGM6</accession>
<dbReference type="InterPro" id="IPR006694">
    <property type="entry name" value="Fatty_acid_hydroxylase"/>
</dbReference>
<feature type="transmembrane region" description="Helical" evidence="5">
    <location>
        <begin position="174"/>
        <end position="193"/>
    </location>
</feature>
<dbReference type="OMA" id="WCAFTGN"/>
<dbReference type="GO" id="GO:0005506">
    <property type="term" value="F:iron ion binding"/>
    <property type="evidence" value="ECO:0007669"/>
    <property type="project" value="InterPro"/>
</dbReference>
<dbReference type="Pfam" id="PF04116">
    <property type="entry name" value="FA_hydroxylase"/>
    <property type="match status" value="1"/>
</dbReference>
<sequence>YVLCIPGAYVYFAVLFWGANIPLTIVDLTGRPAWVKKYKIQHGKNEPVDSQLFWRLIKTVCFNSLVLNLIFIYPLYKIGEWRGMSFDPEDTPAASWFLVELVVFAAVQEVMFYYSHRMLHHPSLYKRFHKKHHEWTAPIGLVSIYATPLEYLVGNSTSVYCGPLLMGSHVTSAWLWYALSFFVTTVHHSGYHLPFTPSPQFHDYHHMRFNWNFGTLGILDRIHGTDAQFRKEIHSKRHRFSTWPEPMDDIFPDDRPKEKLR</sequence>
<keyword evidence="2 5" id="KW-0812">Transmembrane</keyword>
<evidence type="ECO:0000256" key="5">
    <source>
        <dbReference type="SAM" id="Phobius"/>
    </source>
</evidence>
<reference evidence="8" key="3">
    <citation type="submission" date="2015-06" db="UniProtKB">
        <authorList>
            <consortium name="EnsemblMetazoa"/>
        </authorList>
    </citation>
    <scope>IDENTIFICATION</scope>
</reference>
<feature type="domain" description="Fatty acid hydroxylase" evidence="6">
    <location>
        <begin position="102"/>
        <end position="225"/>
    </location>
</feature>
<dbReference type="PANTHER" id="PTHR11863">
    <property type="entry name" value="STEROL DESATURASE"/>
    <property type="match status" value="1"/>
</dbReference>
<keyword evidence="4 5" id="KW-0472">Membrane</keyword>
<dbReference type="HOGENOM" id="CLU_047036_1_1_1"/>
<evidence type="ECO:0000313" key="9">
    <source>
        <dbReference type="Proteomes" id="UP000014760"/>
    </source>
</evidence>
<dbReference type="GO" id="GO:0016491">
    <property type="term" value="F:oxidoreductase activity"/>
    <property type="evidence" value="ECO:0007669"/>
    <property type="project" value="InterPro"/>
</dbReference>